<dbReference type="EMBL" id="LR796144">
    <property type="protein sequence ID" value="CAB4121066.1"/>
    <property type="molecule type" value="Genomic_DNA"/>
</dbReference>
<organism evidence="2">
    <name type="scientific">uncultured Caudovirales phage</name>
    <dbReference type="NCBI Taxonomy" id="2100421"/>
    <lineage>
        <taxon>Viruses</taxon>
        <taxon>Duplodnaviria</taxon>
        <taxon>Heunggongvirae</taxon>
        <taxon>Uroviricota</taxon>
        <taxon>Caudoviricetes</taxon>
        <taxon>Peduoviridae</taxon>
        <taxon>Maltschvirus</taxon>
        <taxon>Maltschvirus maltsch</taxon>
    </lineage>
</organism>
<protein>
    <submittedName>
        <fullName evidence="2">Uncharacterized protein</fullName>
    </submittedName>
</protein>
<evidence type="ECO:0000313" key="1">
    <source>
        <dbReference type="EMBL" id="CAB4121066.1"/>
    </source>
</evidence>
<accession>A0A6J7WBZ1</accession>
<sequence>MKLSRQFCPVCVEDSLHKSGACITCKTVSAHTSGGTYMPELTMLQSGNRYRADLARRRGMAKSGVGMKRGLH</sequence>
<evidence type="ECO:0000313" key="2">
    <source>
        <dbReference type="EMBL" id="CAB5170317.1"/>
    </source>
</evidence>
<dbReference type="EMBL" id="LR798202">
    <property type="protein sequence ID" value="CAB5170317.1"/>
    <property type="molecule type" value="Genomic_DNA"/>
</dbReference>
<reference evidence="2" key="1">
    <citation type="submission" date="2020-05" db="EMBL/GenBank/DDBJ databases">
        <authorList>
            <person name="Chiriac C."/>
            <person name="Salcher M."/>
            <person name="Ghai R."/>
            <person name="Kavagutti S V."/>
        </authorList>
    </citation>
    <scope>NUCLEOTIDE SEQUENCE</scope>
</reference>
<proteinExistence type="predicted"/>
<name>A0A6J7WBZ1_9CAUD</name>
<gene>
    <name evidence="2" type="ORF">UFOVP154_17</name>
    <name evidence="1" type="ORF">UFOVP8_2</name>
</gene>